<dbReference type="RefSeq" id="XP_030621372.1">
    <property type="nucleotide sequence ID" value="XM_030765512.1"/>
</dbReference>
<dbReference type="EC" id="2.7.11.1" evidence="2"/>
<feature type="coiled-coil region" evidence="12">
    <location>
        <begin position="357"/>
        <end position="384"/>
    </location>
</feature>
<dbReference type="InterPro" id="IPR011009">
    <property type="entry name" value="Kinase-like_dom_sf"/>
</dbReference>
<evidence type="ECO:0000256" key="11">
    <source>
        <dbReference type="RuleBase" id="RU000304"/>
    </source>
</evidence>
<evidence type="ECO:0000313" key="15">
    <source>
        <dbReference type="Proteomes" id="UP000504632"/>
    </source>
</evidence>
<dbReference type="AlphaFoldDB" id="A0A6J2UQ20"/>
<evidence type="ECO:0000256" key="3">
    <source>
        <dbReference type="ARBA" id="ARBA00022527"/>
    </source>
</evidence>
<dbReference type="InterPro" id="IPR051138">
    <property type="entry name" value="PIM_Ser/Thr_kinase"/>
</dbReference>
<dbReference type="PANTHER" id="PTHR22984:SF11">
    <property type="entry name" value="AURORA KINASE-RELATED"/>
    <property type="match status" value="1"/>
</dbReference>
<protein>
    <recommendedName>
        <fullName evidence="2">non-specific serine/threonine protein kinase</fullName>
        <ecNumber evidence="2">2.7.11.1</ecNumber>
    </recommendedName>
</protein>
<evidence type="ECO:0000256" key="13">
    <source>
        <dbReference type="SAM" id="MobiDB-lite"/>
    </source>
</evidence>
<dbReference type="PROSITE" id="PS00108">
    <property type="entry name" value="PROTEIN_KINASE_ST"/>
    <property type="match status" value="1"/>
</dbReference>
<dbReference type="GO" id="GO:0004674">
    <property type="term" value="F:protein serine/threonine kinase activity"/>
    <property type="evidence" value="ECO:0007669"/>
    <property type="project" value="UniProtKB-KW"/>
</dbReference>
<evidence type="ECO:0000256" key="10">
    <source>
        <dbReference type="PROSITE-ProRule" id="PRU10141"/>
    </source>
</evidence>
<feature type="compositionally biased region" description="Basic and acidic residues" evidence="13">
    <location>
        <begin position="33"/>
        <end position="54"/>
    </location>
</feature>
<evidence type="ECO:0000256" key="9">
    <source>
        <dbReference type="ARBA" id="ARBA00048679"/>
    </source>
</evidence>
<name>A0A6J2UQ20_CHACN</name>
<comment type="catalytic activity">
    <reaction evidence="9">
        <text>L-seryl-[protein] + ATP = O-phospho-L-seryl-[protein] + ADP + H(+)</text>
        <dbReference type="Rhea" id="RHEA:17989"/>
        <dbReference type="Rhea" id="RHEA-COMP:9863"/>
        <dbReference type="Rhea" id="RHEA-COMP:11604"/>
        <dbReference type="ChEBI" id="CHEBI:15378"/>
        <dbReference type="ChEBI" id="CHEBI:29999"/>
        <dbReference type="ChEBI" id="CHEBI:30616"/>
        <dbReference type="ChEBI" id="CHEBI:83421"/>
        <dbReference type="ChEBI" id="CHEBI:456216"/>
        <dbReference type="EC" id="2.7.11.1"/>
    </reaction>
</comment>
<keyword evidence="3 11" id="KW-0723">Serine/threonine-protein kinase</keyword>
<dbReference type="InterPro" id="IPR008271">
    <property type="entry name" value="Ser/Thr_kinase_AS"/>
</dbReference>
<evidence type="ECO:0000256" key="4">
    <source>
        <dbReference type="ARBA" id="ARBA00022679"/>
    </source>
</evidence>
<keyword evidence="6" id="KW-0418">Kinase</keyword>
<keyword evidence="4" id="KW-0808">Transferase</keyword>
<dbReference type="Gene3D" id="1.10.510.10">
    <property type="entry name" value="Transferase(Phosphotransferase) domain 1"/>
    <property type="match status" value="1"/>
</dbReference>
<evidence type="ECO:0000256" key="5">
    <source>
        <dbReference type="ARBA" id="ARBA00022741"/>
    </source>
</evidence>
<sequence>MAPDVAIGQATGHKPQISMRQGCSKKLQPNSEGHTKSSRLCEEEEDKPPQEEPGHQGLKRSRQKAGLSTKGGRRAKRQHRATFEESYMEQHFLGEGGFGSVFAGIRIEDQMPVAIKYISKDRAEETLEIPGQGTLPLEVALMSMVNAAPHCSNILRLLEWFEQPSQFVLILELLEPCQDLAEFCEAQGGSLDENVTREVMKQLLRALRHCEKRGVLHRDVKPENVLILTDSHTVKLIDFGCGDLLQDCPYDYFAGTFQYAPPEWFLHSEYTAGPATVWSVGVTMFRLVCGFAPFTSSRQIIQGHLPFPQGPSAEFQDLIRWCLKENPEDRPTLKQIRRHRWFQRRGVSLNSVKSSRNLGSEAHVRRLQKERDELEQRLTDLRKAWSFLSDLTKLHRSYLQHCNTHPDEEPVYGPSCMPALLLEARGTLGAEHQPKTVHEKLQQILDQADNKLLHEYFNTSVPRIHHTMESN</sequence>
<dbReference type="Pfam" id="PF00069">
    <property type="entry name" value="Pkinase"/>
    <property type="match status" value="1"/>
</dbReference>
<evidence type="ECO:0000313" key="16">
    <source>
        <dbReference type="RefSeq" id="XP_030621372.1"/>
    </source>
</evidence>
<comment type="catalytic activity">
    <reaction evidence="8">
        <text>L-threonyl-[protein] + ATP = O-phospho-L-threonyl-[protein] + ADP + H(+)</text>
        <dbReference type="Rhea" id="RHEA:46608"/>
        <dbReference type="Rhea" id="RHEA-COMP:11060"/>
        <dbReference type="Rhea" id="RHEA-COMP:11605"/>
        <dbReference type="ChEBI" id="CHEBI:15378"/>
        <dbReference type="ChEBI" id="CHEBI:30013"/>
        <dbReference type="ChEBI" id="CHEBI:30616"/>
        <dbReference type="ChEBI" id="CHEBI:61977"/>
        <dbReference type="ChEBI" id="CHEBI:456216"/>
        <dbReference type="EC" id="2.7.11.1"/>
    </reaction>
</comment>
<dbReference type="InterPro" id="IPR017441">
    <property type="entry name" value="Protein_kinase_ATP_BS"/>
</dbReference>
<dbReference type="Gene3D" id="3.30.200.20">
    <property type="entry name" value="Phosphorylase Kinase, domain 1"/>
    <property type="match status" value="1"/>
</dbReference>
<evidence type="ECO:0000256" key="8">
    <source>
        <dbReference type="ARBA" id="ARBA00047899"/>
    </source>
</evidence>
<dbReference type="InterPro" id="IPR000719">
    <property type="entry name" value="Prot_kinase_dom"/>
</dbReference>
<feature type="domain" description="Protein kinase" evidence="14">
    <location>
        <begin position="87"/>
        <end position="342"/>
    </location>
</feature>
<dbReference type="Proteomes" id="UP000504632">
    <property type="component" value="Chromosome 2"/>
</dbReference>
<comment type="similarity">
    <text evidence="1">Belongs to the protein kinase superfamily. CAMK Ser/Thr protein kinase family. PIM subfamily.</text>
</comment>
<dbReference type="GO" id="GO:0043066">
    <property type="term" value="P:negative regulation of apoptotic process"/>
    <property type="evidence" value="ECO:0007669"/>
    <property type="project" value="TreeGrafter"/>
</dbReference>
<evidence type="ECO:0000256" key="2">
    <source>
        <dbReference type="ARBA" id="ARBA00012513"/>
    </source>
</evidence>
<dbReference type="GO" id="GO:0005524">
    <property type="term" value="F:ATP binding"/>
    <property type="evidence" value="ECO:0007669"/>
    <property type="project" value="UniProtKB-UniRule"/>
</dbReference>
<dbReference type="OrthoDB" id="8596411at2759"/>
<feature type="binding site" evidence="10">
    <location>
        <position position="116"/>
    </location>
    <ligand>
        <name>ATP</name>
        <dbReference type="ChEBI" id="CHEBI:30616"/>
    </ligand>
</feature>
<dbReference type="PANTHER" id="PTHR22984">
    <property type="entry name" value="SERINE/THREONINE-PROTEIN KINASE PIM"/>
    <property type="match status" value="1"/>
</dbReference>
<gene>
    <name evidence="16" type="primary">LOC115805027</name>
</gene>
<dbReference type="GeneID" id="115805027"/>
<keyword evidence="5 10" id="KW-0547">Nucleotide-binding</keyword>
<dbReference type="PROSITE" id="PS50011">
    <property type="entry name" value="PROTEIN_KINASE_DOM"/>
    <property type="match status" value="1"/>
</dbReference>
<dbReference type="SMART" id="SM00220">
    <property type="entry name" value="S_TKc"/>
    <property type="match status" value="1"/>
</dbReference>
<keyword evidence="12" id="KW-0175">Coiled coil</keyword>
<dbReference type="PROSITE" id="PS00107">
    <property type="entry name" value="PROTEIN_KINASE_ATP"/>
    <property type="match status" value="1"/>
</dbReference>
<dbReference type="InParanoid" id="A0A6J2UQ20"/>
<dbReference type="GO" id="GO:0005737">
    <property type="term" value="C:cytoplasm"/>
    <property type="evidence" value="ECO:0007669"/>
    <property type="project" value="TreeGrafter"/>
</dbReference>
<feature type="region of interest" description="Disordered" evidence="13">
    <location>
        <begin position="1"/>
        <end position="79"/>
    </location>
</feature>
<accession>A0A6J2UQ20</accession>
<keyword evidence="7 10" id="KW-0067">ATP-binding</keyword>
<reference evidence="16" key="1">
    <citation type="submission" date="2025-08" db="UniProtKB">
        <authorList>
            <consortium name="RefSeq"/>
        </authorList>
    </citation>
    <scope>IDENTIFICATION</scope>
</reference>
<evidence type="ECO:0000256" key="7">
    <source>
        <dbReference type="ARBA" id="ARBA00022840"/>
    </source>
</evidence>
<dbReference type="SUPFAM" id="SSF56112">
    <property type="entry name" value="Protein kinase-like (PK-like)"/>
    <property type="match status" value="1"/>
</dbReference>
<proteinExistence type="inferred from homology"/>
<dbReference type="FunCoup" id="A0A6J2UQ20">
    <property type="interactions" value="2"/>
</dbReference>
<organism evidence="15 16">
    <name type="scientific">Chanos chanos</name>
    <name type="common">Milkfish</name>
    <name type="synonym">Mugil chanos</name>
    <dbReference type="NCBI Taxonomy" id="29144"/>
    <lineage>
        <taxon>Eukaryota</taxon>
        <taxon>Metazoa</taxon>
        <taxon>Chordata</taxon>
        <taxon>Craniata</taxon>
        <taxon>Vertebrata</taxon>
        <taxon>Euteleostomi</taxon>
        <taxon>Actinopterygii</taxon>
        <taxon>Neopterygii</taxon>
        <taxon>Teleostei</taxon>
        <taxon>Ostariophysi</taxon>
        <taxon>Gonorynchiformes</taxon>
        <taxon>Chanidae</taxon>
        <taxon>Chanos</taxon>
    </lineage>
</organism>
<evidence type="ECO:0000256" key="12">
    <source>
        <dbReference type="SAM" id="Coils"/>
    </source>
</evidence>
<dbReference type="GO" id="GO:0007346">
    <property type="term" value="P:regulation of mitotic cell cycle"/>
    <property type="evidence" value="ECO:0007669"/>
    <property type="project" value="TreeGrafter"/>
</dbReference>
<keyword evidence="15" id="KW-1185">Reference proteome</keyword>
<evidence type="ECO:0000256" key="6">
    <source>
        <dbReference type="ARBA" id="ARBA00022777"/>
    </source>
</evidence>
<evidence type="ECO:0000256" key="1">
    <source>
        <dbReference type="ARBA" id="ARBA00005505"/>
    </source>
</evidence>
<evidence type="ECO:0000259" key="14">
    <source>
        <dbReference type="PROSITE" id="PS50011"/>
    </source>
</evidence>